<dbReference type="Gene3D" id="3.30.160.60">
    <property type="entry name" value="Classic Zinc Finger"/>
    <property type="match status" value="1"/>
</dbReference>
<evidence type="ECO:0000313" key="9">
    <source>
        <dbReference type="Proteomes" id="UP000815677"/>
    </source>
</evidence>
<evidence type="ECO:0008006" key="10">
    <source>
        <dbReference type="Google" id="ProtNLM"/>
    </source>
</evidence>
<feature type="region of interest" description="Disordered" evidence="5">
    <location>
        <begin position="493"/>
        <end position="519"/>
    </location>
</feature>
<dbReference type="PROSITE" id="PS00028">
    <property type="entry name" value="ZINC_FINGER_C2H2_1"/>
    <property type="match status" value="2"/>
</dbReference>
<feature type="compositionally biased region" description="Basic and acidic residues" evidence="5">
    <location>
        <begin position="493"/>
        <end position="504"/>
    </location>
</feature>
<evidence type="ECO:0000256" key="1">
    <source>
        <dbReference type="ARBA" id="ARBA00022723"/>
    </source>
</evidence>
<dbReference type="Gene3D" id="1.10.287.110">
    <property type="entry name" value="DnaJ domain"/>
    <property type="match status" value="1"/>
</dbReference>
<dbReference type="InterPro" id="IPR054076">
    <property type="entry name" value="ZUO1-like_ZHD"/>
</dbReference>
<organism evidence="8 9">
    <name type="scientific">Mycena chlorophos</name>
    <name type="common">Agaric fungus</name>
    <name type="synonym">Agaricus chlorophos</name>
    <dbReference type="NCBI Taxonomy" id="658473"/>
    <lineage>
        <taxon>Eukaryota</taxon>
        <taxon>Fungi</taxon>
        <taxon>Dikarya</taxon>
        <taxon>Basidiomycota</taxon>
        <taxon>Agaricomycotina</taxon>
        <taxon>Agaricomycetes</taxon>
        <taxon>Agaricomycetidae</taxon>
        <taxon>Agaricales</taxon>
        <taxon>Marasmiineae</taxon>
        <taxon>Mycenaceae</taxon>
        <taxon>Mycena</taxon>
    </lineage>
</organism>
<dbReference type="PANTHER" id="PTHR44029:SF1">
    <property type="entry name" value="DNAJ HOMOLOG SUBFAMILY C MEMBER 21"/>
    <property type="match status" value="1"/>
</dbReference>
<evidence type="ECO:0000256" key="2">
    <source>
        <dbReference type="ARBA" id="ARBA00022771"/>
    </source>
</evidence>
<dbReference type="InterPro" id="IPR051964">
    <property type="entry name" value="Chaperone_stress_response"/>
</dbReference>
<feature type="region of interest" description="Disordered" evidence="5">
    <location>
        <begin position="1"/>
        <end position="21"/>
    </location>
</feature>
<dbReference type="PRINTS" id="PR00625">
    <property type="entry name" value="JDOMAIN"/>
</dbReference>
<proteinExistence type="predicted"/>
<name>A0ABQ0MC16_MYCCL</name>
<evidence type="ECO:0000256" key="3">
    <source>
        <dbReference type="ARBA" id="ARBA00022833"/>
    </source>
</evidence>
<feature type="region of interest" description="Disordered" evidence="5">
    <location>
        <begin position="350"/>
        <end position="463"/>
    </location>
</feature>
<keyword evidence="2 4" id="KW-0863">Zinc-finger</keyword>
<evidence type="ECO:0000313" key="8">
    <source>
        <dbReference type="EMBL" id="GAT60905.1"/>
    </source>
</evidence>
<dbReference type="PANTHER" id="PTHR44029">
    <property type="entry name" value="DNAJ HOMOLOG SUBFAMILY C MEMBER 21"/>
    <property type="match status" value="1"/>
</dbReference>
<dbReference type="CDD" id="cd06257">
    <property type="entry name" value="DnaJ"/>
    <property type="match status" value="1"/>
</dbReference>
<dbReference type="SUPFAM" id="SSF57667">
    <property type="entry name" value="beta-beta-alpha zinc fingers"/>
    <property type="match status" value="1"/>
</dbReference>
<dbReference type="SUPFAM" id="SSF46565">
    <property type="entry name" value="Chaperone J-domain"/>
    <property type="match status" value="1"/>
</dbReference>
<dbReference type="PROSITE" id="PS50076">
    <property type="entry name" value="DNAJ_2"/>
    <property type="match status" value="1"/>
</dbReference>
<dbReference type="InterPro" id="IPR013087">
    <property type="entry name" value="Znf_C2H2_type"/>
</dbReference>
<dbReference type="InterPro" id="IPR003604">
    <property type="entry name" value="Matrin/U1-like-C_Znf_C2H2"/>
</dbReference>
<dbReference type="PROSITE" id="PS00636">
    <property type="entry name" value="DNAJ_1"/>
    <property type="match status" value="1"/>
</dbReference>
<dbReference type="InterPro" id="IPR022755">
    <property type="entry name" value="Znf_C2H2_jaz"/>
</dbReference>
<feature type="compositionally biased region" description="Basic and acidic residues" evidence="5">
    <location>
        <begin position="377"/>
        <end position="394"/>
    </location>
</feature>
<dbReference type="Pfam" id="PF21884">
    <property type="entry name" value="ZUO1-like_ZHD"/>
    <property type="match status" value="1"/>
</dbReference>
<dbReference type="Proteomes" id="UP000815677">
    <property type="component" value="Unassembled WGS sequence"/>
</dbReference>
<feature type="compositionally biased region" description="Polar residues" evidence="5">
    <location>
        <begin position="1"/>
        <end position="13"/>
    </location>
</feature>
<accession>A0ABQ0MC16</accession>
<keyword evidence="1" id="KW-0479">Metal-binding</keyword>
<feature type="domain" description="C2H2-type" evidence="7">
    <location>
        <begin position="469"/>
        <end position="498"/>
    </location>
</feature>
<dbReference type="Pfam" id="PF12171">
    <property type="entry name" value="zf-C2H2_jaz"/>
    <property type="match status" value="1"/>
</dbReference>
<dbReference type="SMART" id="SM00451">
    <property type="entry name" value="ZnF_U1"/>
    <property type="match status" value="1"/>
</dbReference>
<feature type="domain" description="J" evidence="6">
    <location>
        <begin position="21"/>
        <end position="87"/>
    </location>
</feature>
<dbReference type="SMART" id="SM00271">
    <property type="entry name" value="DnaJ"/>
    <property type="match status" value="1"/>
</dbReference>
<dbReference type="InterPro" id="IPR036236">
    <property type="entry name" value="Znf_C2H2_sf"/>
</dbReference>
<protein>
    <recommendedName>
        <fullName evidence="10">DnaJ-domain-containing protein</fullName>
    </recommendedName>
</protein>
<keyword evidence="9" id="KW-1185">Reference proteome</keyword>
<dbReference type="Pfam" id="PF00226">
    <property type="entry name" value="DnaJ"/>
    <property type="match status" value="1"/>
</dbReference>
<keyword evidence="3" id="KW-0862">Zinc</keyword>
<dbReference type="InterPro" id="IPR018253">
    <property type="entry name" value="DnaJ_domain_CS"/>
</dbReference>
<feature type="compositionally biased region" description="Basic residues" evidence="5">
    <location>
        <begin position="396"/>
        <end position="405"/>
    </location>
</feature>
<gene>
    <name evidence="8" type="ORF">MCHLO_16997</name>
</gene>
<feature type="domain" description="C2H2-type" evidence="7">
    <location>
        <begin position="312"/>
        <end position="341"/>
    </location>
</feature>
<evidence type="ECO:0000259" key="7">
    <source>
        <dbReference type="PROSITE" id="PS50157"/>
    </source>
</evidence>
<dbReference type="PROSITE" id="PS50157">
    <property type="entry name" value="ZINC_FINGER_C2H2_2"/>
    <property type="match status" value="2"/>
</dbReference>
<reference evidence="8" key="1">
    <citation type="submission" date="2014-09" db="EMBL/GenBank/DDBJ databases">
        <title>Genome sequence of the luminous mushroom Mycena chlorophos for searching fungal bioluminescence genes.</title>
        <authorList>
            <person name="Tanaka Y."/>
            <person name="Kasuga D."/>
            <person name="Oba Y."/>
            <person name="Hase S."/>
            <person name="Sato K."/>
            <person name="Oba Y."/>
            <person name="Sakakibara Y."/>
        </authorList>
    </citation>
    <scope>NUCLEOTIDE SEQUENCE</scope>
</reference>
<dbReference type="InterPro" id="IPR001623">
    <property type="entry name" value="DnaJ_domain"/>
</dbReference>
<evidence type="ECO:0000259" key="6">
    <source>
        <dbReference type="PROSITE" id="PS50076"/>
    </source>
</evidence>
<evidence type="ECO:0000256" key="5">
    <source>
        <dbReference type="SAM" id="MobiDB-lite"/>
    </source>
</evidence>
<dbReference type="EMBL" id="DF849967">
    <property type="protein sequence ID" value="GAT60905.1"/>
    <property type="molecule type" value="Genomic_DNA"/>
</dbReference>
<evidence type="ECO:0000256" key="4">
    <source>
        <dbReference type="PROSITE-ProRule" id="PRU00042"/>
    </source>
</evidence>
<sequence length="566" mass="63788">MGQTSSNQTNNGAAQEPQEDDYYTLLGIEETADADEIKRAFRKLALVHHPDKNTSDVEGATKRFAAIQQAYEVLSDPQERAWYDSHKASLAPEPDDEVVFQDIQKGTAPSRAHGPGITTRQLTRYFDPSIWTGFKDTENGFFSVYRNLFARLQAEEALLADAPYPSFGDSAWPWVPETKTADSARAFYSAWTNFATEKEFAWMDKYNLSEAPDRRIRRLMEKDNKKAREDARREYNDTVRSLAKFLRKRDPRYKSYLEQQAQTPAATGTATPVKKAAAQTEYIEQDWQKIDTSRQYADLEWAAAEGDDPEEWECVVCGKSFWSEAAWDSHERSKKHLKEVERLKREMLDDDEEFGLGGENGHGEAVVPEVPRTPSPPHEEASVDRSPSDDEPAAKTRPKKKKQKKTAPATKSEPLTKTEKLALNMAESNPQVEDADQGPITAAAPTKREMRKARQAKKADAAETASKEVRCNVCTEAFTSKTALFNHLRETGHARNETPIDEKPTGNPGKKKRRRPISEINTADSRCTIDQVVSVPDFLNGCTASFSWPVIFRAGWVRRASTNGKQ</sequence>
<dbReference type="InterPro" id="IPR036869">
    <property type="entry name" value="J_dom_sf"/>
</dbReference>
<dbReference type="SMART" id="SM00355">
    <property type="entry name" value="ZnF_C2H2"/>
    <property type="match status" value="2"/>
</dbReference>